<dbReference type="Pfam" id="PF02517">
    <property type="entry name" value="Rce1-like"/>
    <property type="match status" value="1"/>
</dbReference>
<keyword evidence="4" id="KW-1185">Reference proteome</keyword>
<keyword evidence="1" id="KW-1133">Transmembrane helix</keyword>
<keyword evidence="1" id="KW-0812">Transmembrane</keyword>
<dbReference type="Proteomes" id="UP001342826">
    <property type="component" value="Unassembled WGS sequence"/>
</dbReference>
<sequence>MKKQNELIKQLSDKQIVQQLYFTQILLLFISFILSFFLFDSYADFMNLWKASDYKFLFYGSAVAFLVILLDFIITKFAPKKLYDDGGINEKLFAKRSVPHIFFLTAFIAFTEEFLFRGVLQTSFGLWTASIIFAIMHFRYVTKWLLFTVVLLTSFLLGIVYEWTDNLYTTIIAHFIIDLLFAVQIRLRFLRKGEDNDNEQTE</sequence>
<feature type="transmembrane region" description="Helical" evidence="1">
    <location>
        <begin position="122"/>
        <end position="138"/>
    </location>
</feature>
<accession>A0ABU6NWH3</accession>
<feature type="transmembrane region" description="Helical" evidence="1">
    <location>
        <begin position="145"/>
        <end position="161"/>
    </location>
</feature>
<evidence type="ECO:0000256" key="1">
    <source>
        <dbReference type="SAM" id="Phobius"/>
    </source>
</evidence>
<organism evidence="3 4">
    <name type="scientific">Metabacillus fastidiosus</name>
    <dbReference type="NCBI Taxonomy" id="1458"/>
    <lineage>
        <taxon>Bacteria</taxon>
        <taxon>Bacillati</taxon>
        <taxon>Bacillota</taxon>
        <taxon>Bacilli</taxon>
        <taxon>Bacillales</taxon>
        <taxon>Bacillaceae</taxon>
        <taxon>Metabacillus</taxon>
    </lineage>
</organism>
<proteinExistence type="predicted"/>
<protein>
    <submittedName>
        <fullName evidence="3">Type II CAAX endopeptidase family protein</fullName>
    </submittedName>
</protein>
<name>A0ABU6NWH3_9BACI</name>
<evidence type="ECO:0000313" key="4">
    <source>
        <dbReference type="Proteomes" id="UP001342826"/>
    </source>
</evidence>
<comment type="caution">
    <text evidence="3">The sequence shown here is derived from an EMBL/GenBank/DDBJ whole genome shotgun (WGS) entry which is preliminary data.</text>
</comment>
<reference evidence="3 4" key="1">
    <citation type="submission" date="2023-03" db="EMBL/GenBank/DDBJ databases">
        <title>Bacillus Genome Sequencing.</title>
        <authorList>
            <person name="Dunlap C."/>
        </authorList>
    </citation>
    <scope>NUCLEOTIDE SEQUENCE [LARGE SCALE GENOMIC DNA]</scope>
    <source>
        <strain evidence="3 4">NRS-1717</strain>
    </source>
</reference>
<feature type="transmembrane region" description="Helical" evidence="1">
    <location>
        <begin position="59"/>
        <end position="78"/>
    </location>
</feature>
<keyword evidence="1" id="KW-0472">Membrane</keyword>
<dbReference type="InterPro" id="IPR003675">
    <property type="entry name" value="Rce1/LyrA-like_dom"/>
</dbReference>
<feature type="transmembrane region" description="Helical" evidence="1">
    <location>
        <begin position="20"/>
        <end position="39"/>
    </location>
</feature>
<gene>
    <name evidence="3" type="ORF">P9271_05280</name>
</gene>
<dbReference type="EMBL" id="JARTFS010000005">
    <property type="protein sequence ID" value="MED4400742.1"/>
    <property type="molecule type" value="Genomic_DNA"/>
</dbReference>
<feature type="transmembrane region" description="Helical" evidence="1">
    <location>
        <begin position="167"/>
        <end position="185"/>
    </location>
</feature>
<feature type="transmembrane region" description="Helical" evidence="1">
    <location>
        <begin position="98"/>
        <end position="116"/>
    </location>
</feature>
<evidence type="ECO:0000313" key="3">
    <source>
        <dbReference type="EMBL" id="MED4400742.1"/>
    </source>
</evidence>
<evidence type="ECO:0000259" key="2">
    <source>
        <dbReference type="Pfam" id="PF02517"/>
    </source>
</evidence>
<feature type="domain" description="CAAX prenyl protease 2/Lysostaphin resistance protein A-like" evidence="2">
    <location>
        <begin position="98"/>
        <end position="179"/>
    </location>
</feature>